<dbReference type="EMBL" id="JANPWB010000009">
    <property type="protein sequence ID" value="KAJ1155740.1"/>
    <property type="molecule type" value="Genomic_DNA"/>
</dbReference>
<gene>
    <name evidence="2" type="ORF">NDU88_008469</name>
</gene>
<evidence type="ECO:0000313" key="2">
    <source>
        <dbReference type="EMBL" id="KAJ1155740.1"/>
    </source>
</evidence>
<organism evidence="2 3">
    <name type="scientific">Pleurodeles waltl</name>
    <name type="common">Iberian ribbed newt</name>
    <dbReference type="NCBI Taxonomy" id="8319"/>
    <lineage>
        <taxon>Eukaryota</taxon>
        <taxon>Metazoa</taxon>
        <taxon>Chordata</taxon>
        <taxon>Craniata</taxon>
        <taxon>Vertebrata</taxon>
        <taxon>Euteleostomi</taxon>
        <taxon>Amphibia</taxon>
        <taxon>Batrachia</taxon>
        <taxon>Caudata</taxon>
        <taxon>Salamandroidea</taxon>
        <taxon>Salamandridae</taxon>
        <taxon>Pleurodelinae</taxon>
        <taxon>Pleurodeles</taxon>
    </lineage>
</organism>
<dbReference type="Proteomes" id="UP001066276">
    <property type="component" value="Chromosome 5"/>
</dbReference>
<feature type="compositionally biased region" description="Basic and acidic residues" evidence="1">
    <location>
        <begin position="25"/>
        <end position="63"/>
    </location>
</feature>
<feature type="region of interest" description="Disordered" evidence="1">
    <location>
        <begin position="1"/>
        <end position="115"/>
    </location>
</feature>
<accession>A0AAV7RW68</accession>
<reference evidence="2" key="1">
    <citation type="journal article" date="2022" name="bioRxiv">
        <title>Sequencing and chromosome-scale assembly of the giantPleurodeles waltlgenome.</title>
        <authorList>
            <person name="Brown T."/>
            <person name="Elewa A."/>
            <person name="Iarovenko S."/>
            <person name="Subramanian E."/>
            <person name="Araus A.J."/>
            <person name="Petzold A."/>
            <person name="Susuki M."/>
            <person name="Suzuki K.-i.T."/>
            <person name="Hayashi T."/>
            <person name="Toyoda A."/>
            <person name="Oliveira C."/>
            <person name="Osipova E."/>
            <person name="Leigh N.D."/>
            <person name="Simon A."/>
            <person name="Yun M.H."/>
        </authorList>
    </citation>
    <scope>NUCLEOTIDE SEQUENCE</scope>
    <source>
        <strain evidence="2">20211129_DDA</strain>
        <tissue evidence="2">Liver</tissue>
    </source>
</reference>
<evidence type="ECO:0000313" key="3">
    <source>
        <dbReference type="Proteomes" id="UP001066276"/>
    </source>
</evidence>
<sequence>MGKLKGGWERGRRCAGTRQRRRRREDHETRQWRRRREDHETRQWRSRWEGHETRQRRRWEDHVTSQQRRRREDQRGQSFTESERENTQRSQSRARRNMAPPGTCNKLRGGNGTTKKITKVGSAVCLVYTVFF</sequence>
<keyword evidence="3" id="KW-1185">Reference proteome</keyword>
<proteinExistence type="predicted"/>
<feature type="compositionally biased region" description="Basic and acidic residues" evidence="1">
    <location>
        <begin position="1"/>
        <end position="12"/>
    </location>
</feature>
<dbReference type="AlphaFoldDB" id="A0AAV7RW68"/>
<feature type="compositionally biased region" description="Basic and acidic residues" evidence="1">
    <location>
        <begin position="70"/>
        <end position="87"/>
    </location>
</feature>
<protein>
    <submittedName>
        <fullName evidence="2">Uncharacterized protein</fullName>
    </submittedName>
</protein>
<name>A0AAV7RW68_PLEWA</name>
<feature type="compositionally biased region" description="Basic residues" evidence="1">
    <location>
        <begin position="13"/>
        <end position="24"/>
    </location>
</feature>
<evidence type="ECO:0000256" key="1">
    <source>
        <dbReference type="SAM" id="MobiDB-lite"/>
    </source>
</evidence>
<comment type="caution">
    <text evidence="2">The sequence shown here is derived from an EMBL/GenBank/DDBJ whole genome shotgun (WGS) entry which is preliminary data.</text>
</comment>